<gene>
    <name evidence="1" type="ORF">OKA104_LOCUS45712</name>
</gene>
<evidence type="ECO:0000313" key="1">
    <source>
        <dbReference type="EMBL" id="CAF4291387.1"/>
    </source>
</evidence>
<dbReference type="AlphaFoldDB" id="A0A820HCP3"/>
<dbReference type="EMBL" id="CAJOAY010015603">
    <property type="protein sequence ID" value="CAF4291387.1"/>
    <property type="molecule type" value="Genomic_DNA"/>
</dbReference>
<protein>
    <submittedName>
        <fullName evidence="1">Uncharacterized protein</fullName>
    </submittedName>
</protein>
<feature type="non-terminal residue" evidence="1">
    <location>
        <position position="84"/>
    </location>
</feature>
<organism evidence="1 2">
    <name type="scientific">Adineta steineri</name>
    <dbReference type="NCBI Taxonomy" id="433720"/>
    <lineage>
        <taxon>Eukaryota</taxon>
        <taxon>Metazoa</taxon>
        <taxon>Spiralia</taxon>
        <taxon>Gnathifera</taxon>
        <taxon>Rotifera</taxon>
        <taxon>Eurotatoria</taxon>
        <taxon>Bdelloidea</taxon>
        <taxon>Adinetida</taxon>
        <taxon>Adinetidae</taxon>
        <taxon>Adineta</taxon>
    </lineage>
</organism>
<proteinExistence type="predicted"/>
<dbReference type="Proteomes" id="UP000663881">
    <property type="component" value="Unassembled WGS sequence"/>
</dbReference>
<accession>A0A820HCP3</accession>
<reference evidence="1" key="1">
    <citation type="submission" date="2021-02" db="EMBL/GenBank/DDBJ databases">
        <authorList>
            <person name="Nowell W R."/>
        </authorList>
    </citation>
    <scope>NUCLEOTIDE SEQUENCE</scope>
</reference>
<comment type="caution">
    <text evidence="1">The sequence shown here is derived from an EMBL/GenBank/DDBJ whole genome shotgun (WGS) entry which is preliminary data.</text>
</comment>
<name>A0A820HCP3_9BILA</name>
<sequence>MEHCKKKASGFLALGIANQPFSISLWVQPQLLAGTIMHVSTNSSGTGFCAPFIGFASNGSLIVQIMTNTRRGVQQMDLDYISII</sequence>
<evidence type="ECO:0000313" key="2">
    <source>
        <dbReference type="Proteomes" id="UP000663881"/>
    </source>
</evidence>